<keyword evidence="3" id="KW-1185">Reference proteome</keyword>
<feature type="region of interest" description="Disordered" evidence="1">
    <location>
        <begin position="78"/>
        <end position="101"/>
    </location>
</feature>
<evidence type="ECO:0000256" key="1">
    <source>
        <dbReference type="SAM" id="MobiDB-lite"/>
    </source>
</evidence>
<reference evidence="2" key="2">
    <citation type="journal article" date="2022" name="Hortic Res">
        <title>The genome of Dioscorea zingiberensis sheds light on the biosynthesis, origin and evolution of the medicinally important diosgenin saponins.</title>
        <authorList>
            <person name="Li Y."/>
            <person name="Tan C."/>
            <person name="Li Z."/>
            <person name="Guo J."/>
            <person name="Li S."/>
            <person name="Chen X."/>
            <person name="Wang C."/>
            <person name="Dai X."/>
            <person name="Yang H."/>
            <person name="Song W."/>
            <person name="Hou L."/>
            <person name="Xu J."/>
            <person name="Tong Z."/>
            <person name="Xu A."/>
            <person name="Yuan X."/>
            <person name="Wang W."/>
            <person name="Yang Q."/>
            <person name="Chen L."/>
            <person name="Sun Z."/>
            <person name="Wang K."/>
            <person name="Pan B."/>
            <person name="Chen J."/>
            <person name="Bao Y."/>
            <person name="Liu F."/>
            <person name="Qi X."/>
            <person name="Gang D.R."/>
            <person name="Wen J."/>
            <person name="Li J."/>
        </authorList>
    </citation>
    <scope>NUCLEOTIDE SEQUENCE</scope>
    <source>
        <strain evidence="2">Dzin_1.0</strain>
    </source>
</reference>
<dbReference type="AlphaFoldDB" id="A0A9D5D4Y8"/>
<protein>
    <submittedName>
        <fullName evidence="2">Uncharacterized protein</fullName>
    </submittedName>
</protein>
<dbReference type="Proteomes" id="UP001085076">
    <property type="component" value="Miscellaneous, Linkage group lg01"/>
</dbReference>
<dbReference type="OrthoDB" id="781535at2759"/>
<evidence type="ECO:0000313" key="2">
    <source>
        <dbReference type="EMBL" id="KAJ0984417.1"/>
    </source>
</evidence>
<feature type="compositionally biased region" description="Basic and acidic residues" evidence="1">
    <location>
        <begin position="78"/>
        <end position="89"/>
    </location>
</feature>
<name>A0A9D5D4Y8_9LILI</name>
<sequence>MECLIPPDKWKETAVQLSLTKKEKRKIVYDLKFGRKMERRKKSLFPDMEDYLAFKEMKLGQFNPVVLDDPKRFPPEKEVVAQPELEGRASPRNPRSWLGGESLEDISNSLIVNNMCLGRWWTMRRNQKRRWR</sequence>
<proteinExistence type="predicted"/>
<accession>A0A9D5D4Y8</accession>
<dbReference type="EMBL" id="JAGGNH010000001">
    <property type="protein sequence ID" value="KAJ0984417.1"/>
    <property type="molecule type" value="Genomic_DNA"/>
</dbReference>
<reference evidence="2" key="1">
    <citation type="submission" date="2021-03" db="EMBL/GenBank/DDBJ databases">
        <authorList>
            <person name="Li Z."/>
            <person name="Yang C."/>
        </authorList>
    </citation>
    <scope>NUCLEOTIDE SEQUENCE</scope>
    <source>
        <strain evidence="2">Dzin_1.0</strain>
        <tissue evidence="2">Leaf</tissue>
    </source>
</reference>
<comment type="caution">
    <text evidence="2">The sequence shown here is derived from an EMBL/GenBank/DDBJ whole genome shotgun (WGS) entry which is preliminary data.</text>
</comment>
<gene>
    <name evidence="2" type="ORF">J5N97_002773</name>
</gene>
<evidence type="ECO:0000313" key="3">
    <source>
        <dbReference type="Proteomes" id="UP001085076"/>
    </source>
</evidence>
<organism evidence="2 3">
    <name type="scientific">Dioscorea zingiberensis</name>
    <dbReference type="NCBI Taxonomy" id="325984"/>
    <lineage>
        <taxon>Eukaryota</taxon>
        <taxon>Viridiplantae</taxon>
        <taxon>Streptophyta</taxon>
        <taxon>Embryophyta</taxon>
        <taxon>Tracheophyta</taxon>
        <taxon>Spermatophyta</taxon>
        <taxon>Magnoliopsida</taxon>
        <taxon>Liliopsida</taxon>
        <taxon>Dioscoreales</taxon>
        <taxon>Dioscoreaceae</taxon>
        <taxon>Dioscorea</taxon>
    </lineage>
</organism>